<protein>
    <submittedName>
        <fullName evidence="2">Uncharacterized protein</fullName>
    </submittedName>
</protein>
<feature type="compositionally biased region" description="Polar residues" evidence="1">
    <location>
        <begin position="72"/>
        <end position="87"/>
    </location>
</feature>
<name>A0ABR0BC31_PURLI</name>
<dbReference type="EMBL" id="JAWRVI010000615">
    <property type="protein sequence ID" value="KAK4061509.1"/>
    <property type="molecule type" value="Genomic_DNA"/>
</dbReference>
<accession>A0ABR0BC31</accession>
<feature type="region of interest" description="Disordered" evidence="1">
    <location>
        <begin position="1"/>
        <end position="38"/>
    </location>
</feature>
<dbReference type="Proteomes" id="UP001287286">
    <property type="component" value="Unassembled WGS sequence"/>
</dbReference>
<gene>
    <name evidence="2" type="ORF">Purlil1_14259</name>
</gene>
<organism evidence="2 3">
    <name type="scientific">Purpureocillium lilacinum</name>
    <name type="common">Paecilomyces lilacinus</name>
    <dbReference type="NCBI Taxonomy" id="33203"/>
    <lineage>
        <taxon>Eukaryota</taxon>
        <taxon>Fungi</taxon>
        <taxon>Dikarya</taxon>
        <taxon>Ascomycota</taxon>
        <taxon>Pezizomycotina</taxon>
        <taxon>Sordariomycetes</taxon>
        <taxon>Hypocreomycetidae</taxon>
        <taxon>Hypocreales</taxon>
        <taxon>Ophiocordycipitaceae</taxon>
        <taxon>Purpureocillium</taxon>
    </lineage>
</organism>
<evidence type="ECO:0000313" key="2">
    <source>
        <dbReference type="EMBL" id="KAK4061509.1"/>
    </source>
</evidence>
<reference evidence="2 3" key="1">
    <citation type="journal article" date="2024" name="Microbiol. Resour. Announc.">
        <title>Genome annotations for the ascomycete fungi Trichoderma harzianum, Trichoderma aggressivum, and Purpureocillium lilacinum.</title>
        <authorList>
            <person name="Beijen E.P.W."/>
            <person name="Ohm R.A."/>
        </authorList>
    </citation>
    <scope>NUCLEOTIDE SEQUENCE [LARGE SCALE GENOMIC DNA]</scope>
    <source>
        <strain evidence="2 3">CBS 150709</strain>
    </source>
</reference>
<evidence type="ECO:0000313" key="3">
    <source>
        <dbReference type="Proteomes" id="UP001287286"/>
    </source>
</evidence>
<evidence type="ECO:0000256" key="1">
    <source>
        <dbReference type="SAM" id="MobiDB-lite"/>
    </source>
</evidence>
<feature type="region of interest" description="Disordered" evidence="1">
    <location>
        <begin position="61"/>
        <end position="96"/>
    </location>
</feature>
<keyword evidence="3" id="KW-1185">Reference proteome</keyword>
<comment type="caution">
    <text evidence="2">The sequence shown here is derived from an EMBL/GenBank/DDBJ whole genome shotgun (WGS) entry which is preliminary data.</text>
</comment>
<sequence>MLRQKAIATPIFVRRQRRRKTNNEAPSPPKLEHLSDSSAYDGSVVQGWIEMMSPLDSIPHNEAVDGHLHGQSAISVTEESAQSSVQGRDNKEADIC</sequence>
<proteinExistence type="predicted"/>